<evidence type="ECO:0000256" key="2">
    <source>
        <dbReference type="ARBA" id="ARBA00022980"/>
    </source>
</evidence>
<dbReference type="Pfam" id="PF01092">
    <property type="entry name" value="Ribosomal_S6e"/>
    <property type="match status" value="1"/>
</dbReference>
<evidence type="ECO:0000256" key="1">
    <source>
        <dbReference type="ARBA" id="ARBA00009312"/>
    </source>
</evidence>
<dbReference type="EMBL" id="KZ293670">
    <property type="protein sequence ID" value="PBK89087.1"/>
    <property type="molecule type" value="Genomic_DNA"/>
</dbReference>
<dbReference type="Gene3D" id="1.20.5.2650">
    <property type="match status" value="1"/>
</dbReference>
<dbReference type="InParanoid" id="A0A2H3DJ39"/>
<dbReference type="GO" id="GO:0006412">
    <property type="term" value="P:translation"/>
    <property type="evidence" value="ECO:0007669"/>
    <property type="project" value="InterPro"/>
</dbReference>
<name>A0A2H3DJ39_ARMGA</name>
<dbReference type="Proteomes" id="UP000217790">
    <property type="component" value="Unassembled WGS sequence"/>
</dbReference>
<dbReference type="GO" id="GO:1990904">
    <property type="term" value="C:ribonucleoprotein complex"/>
    <property type="evidence" value="ECO:0007669"/>
    <property type="project" value="UniProtKB-KW"/>
</dbReference>
<dbReference type="GO" id="GO:0003735">
    <property type="term" value="F:structural constituent of ribosome"/>
    <property type="evidence" value="ECO:0007669"/>
    <property type="project" value="InterPro"/>
</dbReference>
<dbReference type="OrthoDB" id="10260596at2759"/>
<reference evidence="5" key="1">
    <citation type="journal article" date="2017" name="Nat. Ecol. Evol.">
        <title>Genome expansion and lineage-specific genetic innovations in the forest pathogenic fungi Armillaria.</title>
        <authorList>
            <person name="Sipos G."/>
            <person name="Prasanna A.N."/>
            <person name="Walter M.C."/>
            <person name="O'Connor E."/>
            <person name="Balint B."/>
            <person name="Krizsan K."/>
            <person name="Kiss B."/>
            <person name="Hess J."/>
            <person name="Varga T."/>
            <person name="Slot J."/>
            <person name="Riley R."/>
            <person name="Boka B."/>
            <person name="Rigling D."/>
            <person name="Barry K."/>
            <person name="Lee J."/>
            <person name="Mihaltcheva S."/>
            <person name="LaButti K."/>
            <person name="Lipzen A."/>
            <person name="Waldron R."/>
            <person name="Moloney N.M."/>
            <person name="Sperisen C."/>
            <person name="Kredics L."/>
            <person name="Vagvoelgyi C."/>
            <person name="Patrignani A."/>
            <person name="Fitzpatrick D."/>
            <person name="Nagy I."/>
            <person name="Doyle S."/>
            <person name="Anderson J.B."/>
            <person name="Grigoriev I.V."/>
            <person name="Gueldener U."/>
            <person name="Muensterkoetter M."/>
            <person name="Nagy L.G."/>
        </authorList>
    </citation>
    <scope>NUCLEOTIDE SEQUENCE [LARGE SCALE GENOMIC DNA]</scope>
    <source>
        <strain evidence="5">Ar21-2</strain>
    </source>
</reference>
<dbReference type="STRING" id="47427.A0A2H3DJ39"/>
<keyword evidence="2" id="KW-0689">Ribosomal protein</keyword>
<proteinExistence type="inferred from homology"/>
<dbReference type="InterPro" id="IPR001377">
    <property type="entry name" value="Ribosomal_eS6"/>
</dbReference>
<evidence type="ECO:0000256" key="3">
    <source>
        <dbReference type="ARBA" id="ARBA00023274"/>
    </source>
</evidence>
<organism evidence="4 5">
    <name type="scientific">Armillaria gallica</name>
    <name type="common">Bulbous honey fungus</name>
    <name type="synonym">Armillaria bulbosa</name>
    <dbReference type="NCBI Taxonomy" id="47427"/>
    <lineage>
        <taxon>Eukaryota</taxon>
        <taxon>Fungi</taxon>
        <taxon>Dikarya</taxon>
        <taxon>Basidiomycota</taxon>
        <taxon>Agaricomycotina</taxon>
        <taxon>Agaricomycetes</taxon>
        <taxon>Agaricomycetidae</taxon>
        <taxon>Agaricales</taxon>
        <taxon>Marasmiineae</taxon>
        <taxon>Physalacriaceae</taxon>
        <taxon>Armillaria</taxon>
    </lineage>
</organism>
<keyword evidence="5" id="KW-1185">Reference proteome</keyword>
<sequence length="174" mass="20022">MGERKRKSVQGCIVGPDIPVLSLVIVKQGDVEIPGLTDTILPKHLGPKQATNVHKMFNLSKEDDVRKHVICREVKSRKKENSYRHLRSVMRRKLEHQKEQKSEYDALIAKRASEKKAKVAAIQAPHHKDNHCLNFDDYLCDTTRAWRCDPGCIYAMMNYCNHRLLSSADNVQFN</sequence>
<keyword evidence="3" id="KW-0687">Ribonucleoprotein</keyword>
<comment type="similarity">
    <text evidence="1">Belongs to the eukaryotic ribosomal protein eS6 family.</text>
</comment>
<gene>
    <name evidence="4" type="ORF">ARMGADRAFT_1167841</name>
</gene>
<evidence type="ECO:0008006" key="6">
    <source>
        <dbReference type="Google" id="ProtNLM"/>
    </source>
</evidence>
<dbReference type="GO" id="GO:0005840">
    <property type="term" value="C:ribosome"/>
    <property type="evidence" value="ECO:0007669"/>
    <property type="project" value="UniProtKB-KW"/>
</dbReference>
<evidence type="ECO:0000313" key="5">
    <source>
        <dbReference type="Proteomes" id="UP000217790"/>
    </source>
</evidence>
<evidence type="ECO:0000313" key="4">
    <source>
        <dbReference type="EMBL" id="PBK89087.1"/>
    </source>
</evidence>
<dbReference type="PANTHER" id="PTHR11502">
    <property type="entry name" value="40S RIBOSOMAL PROTEIN S6"/>
    <property type="match status" value="1"/>
</dbReference>
<dbReference type="AlphaFoldDB" id="A0A2H3DJ39"/>
<protein>
    <recommendedName>
        <fullName evidence="6">40S ribosomal protein S6</fullName>
    </recommendedName>
</protein>
<accession>A0A2H3DJ39</accession>